<dbReference type="GO" id="GO:0004536">
    <property type="term" value="F:DNA nuclease activity"/>
    <property type="evidence" value="ECO:0007669"/>
    <property type="project" value="InterPro"/>
</dbReference>
<dbReference type="GeneID" id="24797042"/>
<dbReference type="RefSeq" id="WP_048090817.1">
    <property type="nucleotide sequence ID" value="NZ_CP009552.1"/>
</dbReference>
<protein>
    <submittedName>
        <fullName evidence="3">Membrane targeting/translocation system protein</fullName>
    </submittedName>
</protein>
<dbReference type="HOGENOM" id="CLU_031506_5_2_2"/>
<dbReference type="SUPFAM" id="SSF51556">
    <property type="entry name" value="Metallo-dependent hydrolases"/>
    <property type="match status" value="1"/>
</dbReference>
<dbReference type="PANTHER" id="PTHR46124:SF2">
    <property type="entry name" value="D-AMINOACYL-TRNA DEACYLASE"/>
    <property type="match status" value="1"/>
</dbReference>
<dbReference type="AlphaFoldDB" id="A0A0A7GBR8"/>
<feature type="binding site" evidence="2">
    <location>
        <position position="94"/>
    </location>
    <ligand>
        <name>a divalent metal cation</name>
        <dbReference type="ChEBI" id="CHEBI:60240"/>
        <label>1</label>
    </ligand>
</feature>
<dbReference type="Proteomes" id="UP000030624">
    <property type="component" value="Chromosome"/>
</dbReference>
<keyword evidence="1 2" id="KW-0479">Metal-binding</keyword>
<dbReference type="InterPro" id="IPR015991">
    <property type="entry name" value="TatD/YcfH-like"/>
</dbReference>
<sequence>MMELADIHSHLNFGNFKKDRDEVIRRAKIAGLSFIIDSGFDYGSNEKSLIISNEYEGYVFSTLGFSPNRIGKSDYRYVTGQISENLDSVVGIGEIGIDLKKAQADYETQKEIFLHFLELAEEFEKPAVIHARKAEEKVFELLKGRDVVAVFHCYTGSEKLAGRIVDAGMYISLSTLICYSENVQRVAEVVEPENVMFETDSPFLSPLKGRNEPANVQLAYQKFAEIKNMSVDEVAIKLIKNARNVFNIV</sequence>
<dbReference type="Gene3D" id="3.20.20.140">
    <property type="entry name" value="Metal-dependent hydrolases"/>
    <property type="match status" value="1"/>
</dbReference>
<dbReference type="CDD" id="cd01310">
    <property type="entry name" value="TatD_DNAse"/>
    <property type="match status" value="1"/>
</dbReference>
<dbReference type="Pfam" id="PF01026">
    <property type="entry name" value="TatD_DNase"/>
    <property type="match status" value="1"/>
</dbReference>
<feature type="binding site" evidence="2">
    <location>
        <position position="8"/>
    </location>
    <ligand>
        <name>a divalent metal cation</name>
        <dbReference type="ChEBI" id="CHEBI:60240"/>
        <label>1</label>
    </ligand>
</feature>
<feature type="binding site" evidence="2">
    <location>
        <position position="152"/>
    </location>
    <ligand>
        <name>a divalent metal cation</name>
        <dbReference type="ChEBI" id="CHEBI:60240"/>
        <label>2</label>
    </ligand>
</feature>
<dbReference type="STRING" id="565033.GACE_0437"/>
<proteinExistence type="predicted"/>
<gene>
    <name evidence="3" type="ORF">GACE_0437</name>
</gene>
<dbReference type="NCBIfam" id="TIGR00010">
    <property type="entry name" value="YchF/TatD family DNA exonuclease"/>
    <property type="match status" value="1"/>
</dbReference>
<dbReference type="GO" id="GO:0046872">
    <property type="term" value="F:metal ion binding"/>
    <property type="evidence" value="ECO:0007669"/>
    <property type="project" value="UniProtKB-KW"/>
</dbReference>
<dbReference type="PIRSF" id="PIRSF005902">
    <property type="entry name" value="DNase_TatD"/>
    <property type="match status" value="1"/>
</dbReference>
<dbReference type="InterPro" id="IPR032466">
    <property type="entry name" value="Metal_Hydrolase"/>
</dbReference>
<evidence type="ECO:0000256" key="2">
    <source>
        <dbReference type="PIRSR" id="PIRSR005902-1"/>
    </source>
</evidence>
<dbReference type="InterPro" id="IPR001130">
    <property type="entry name" value="TatD-like"/>
</dbReference>
<dbReference type="GO" id="GO:0016788">
    <property type="term" value="F:hydrolase activity, acting on ester bonds"/>
    <property type="evidence" value="ECO:0007669"/>
    <property type="project" value="InterPro"/>
</dbReference>
<dbReference type="eggNOG" id="arCOG00891">
    <property type="taxonomic scope" value="Archaea"/>
</dbReference>
<reference evidence="3 4" key="1">
    <citation type="journal article" date="2015" name="Appl. Environ. Microbiol.">
        <title>The Geoglobus acetivorans genome: Fe(III) reduction, acetate utilization, autotrophic growth, and degradation of aromatic compounds in a hyperthermophilic archaeon.</title>
        <authorList>
            <person name="Mardanov A.V."/>
            <person name="Slododkina G.B."/>
            <person name="Slobodkin A.I."/>
            <person name="Beletsky A.V."/>
            <person name="Gavrilov S.N."/>
            <person name="Kublanov I.V."/>
            <person name="Bonch-Osmolovskaya E.A."/>
            <person name="Skryabin K.G."/>
            <person name="Ravin N.V."/>
        </authorList>
    </citation>
    <scope>NUCLEOTIDE SEQUENCE [LARGE SCALE GENOMIC DNA]</scope>
    <source>
        <strain evidence="3 4">SBH6</strain>
    </source>
</reference>
<evidence type="ECO:0000313" key="4">
    <source>
        <dbReference type="Proteomes" id="UP000030624"/>
    </source>
</evidence>
<feature type="binding site" evidence="2">
    <location>
        <position position="10"/>
    </location>
    <ligand>
        <name>a divalent metal cation</name>
        <dbReference type="ChEBI" id="CHEBI:60240"/>
        <label>1</label>
    </ligand>
</feature>
<dbReference type="EMBL" id="CP009552">
    <property type="protein sequence ID" value="AIY89495.1"/>
    <property type="molecule type" value="Genomic_DNA"/>
</dbReference>
<dbReference type="PANTHER" id="PTHR46124">
    <property type="entry name" value="D-AMINOACYL-TRNA DEACYLASE"/>
    <property type="match status" value="1"/>
</dbReference>
<feature type="binding site" evidence="2">
    <location>
        <position position="200"/>
    </location>
    <ligand>
        <name>a divalent metal cation</name>
        <dbReference type="ChEBI" id="CHEBI:60240"/>
        <label>1</label>
    </ligand>
</feature>
<feature type="binding site" evidence="2">
    <location>
        <position position="130"/>
    </location>
    <ligand>
        <name>a divalent metal cation</name>
        <dbReference type="ChEBI" id="CHEBI:60240"/>
        <label>2</label>
    </ligand>
</feature>
<organism evidence="3 4">
    <name type="scientific">Geoglobus acetivorans</name>
    <dbReference type="NCBI Taxonomy" id="565033"/>
    <lineage>
        <taxon>Archaea</taxon>
        <taxon>Methanobacteriati</taxon>
        <taxon>Methanobacteriota</taxon>
        <taxon>Archaeoglobi</taxon>
        <taxon>Archaeoglobales</taxon>
        <taxon>Archaeoglobaceae</taxon>
        <taxon>Geoglobus</taxon>
    </lineage>
</organism>
<evidence type="ECO:0000313" key="3">
    <source>
        <dbReference type="EMBL" id="AIY89495.1"/>
    </source>
</evidence>
<accession>A0A0A7GBR8</accession>
<name>A0A0A7GBR8_GEOAI</name>
<evidence type="ECO:0000256" key="1">
    <source>
        <dbReference type="ARBA" id="ARBA00022723"/>
    </source>
</evidence>
<dbReference type="KEGG" id="gac:GACE_0437"/>